<feature type="signal peptide" evidence="2">
    <location>
        <begin position="1"/>
        <end position="22"/>
    </location>
</feature>
<organism evidence="4 5">
    <name type="scientific">Plasmodium relictum</name>
    <dbReference type="NCBI Taxonomy" id="85471"/>
    <lineage>
        <taxon>Eukaryota</taxon>
        <taxon>Sar</taxon>
        <taxon>Alveolata</taxon>
        <taxon>Apicomplexa</taxon>
        <taxon>Aconoidasida</taxon>
        <taxon>Haemosporida</taxon>
        <taxon>Plasmodiidae</taxon>
        <taxon>Plasmodium</taxon>
        <taxon>Plasmodium (Haemamoeba)</taxon>
    </lineage>
</organism>
<feature type="domain" description="Thioredoxin-like fold" evidence="3">
    <location>
        <begin position="178"/>
        <end position="275"/>
    </location>
</feature>
<accession>A0A1J1HEI0</accession>
<evidence type="ECO:0000256" key="1">
    <source>
        <dbReference type="SAM" id="MobiDB-lite"/>
    </source>
</evidence>
<feature type="chain" id="PRO_5012837015" evidence="2">
    <location>
        <begin position="23"/>
        <end position="638"/>
    </location>
</feature>
<dbReference type="GO" id="GO:0005634">
    <property type="term" value="C:nucleus"/>
    <property type="evidence" value="ECO:0007669"/>
    <property type="project" value="TreeGrafter"/>
</dbReference>
<proteinExistence type="predicted"/>
<evidence type="ECO:0000259" key="3">
    <source>
        <dbReference type="Pfam" id="PF13905"/>
    </source>
</evidence>
<evidence type="ECO:0000313" key="5">
    <source>
        <dbReference type="Proteomes" id="UP000220158"/>
    </source>
</evidence>
<dbReference type="OMA" id="LATYMIY"/>
<dbReference type="PANTHER" id="PTHR46472:SF1">
    <property type="entry name" value="NUCLEOREDOXIN"/>
    <property type="match status" value="1"/>
</dbReference>
<name>A0A1J1HEI0_PLARL</name>
<dbReference type="GO" id="GO:0031397">
    <property type="term" value="P:negative regulation of protein ubiquitination"/>
    <property type="evidence" value="ECO:0007669"/>
    <property type="project" value="TreeGrafter"/>
</dbReference>
<dbReference type="InterPro" id="IPR012336">
    <property type="entry name" value="Thioredoxin-like_fold"/>
</dbReference>
<dbReference type="PANTHER" id="PTHR46472">
    <property type="entry name" value="NUCLEOREDOXIN"/>
    <property type="match status" value="1"/>
</dbReference>
<reference evidence="4 5" key="1">
    <citation type="submission" date="2015-04" db="EMBL/GenBank/DDBJ databases">
        <authorList>
            <consortium name="Pathogen Informatics"/>
        </authorList>
    </citation>
    <scope>NUCLEOTIDE SEQUENCE [LARGE SCALE GENOMIC DNA]</scope>
    <source>
        <strain evidence="4 5">SGS1</strain>
    </source>
</reference>
<dbReference type="GeneID" id="39738251"/>
<evidence type="ECO:0000256" key="2">
    <source>
        <dbReference type="SAM" id="SignalP"/>
    </source>
</evidence>
<dbReference type="VEuPathDB" id="PlasmoDB:PRELSG_1331800"/>
<dbReference type="InterPro" id="IPR036249">
    <property type="entry name" value="Thioredoxin-like_sf"/>
</dbReference>
<dbReference type="Gene3D" id="3.40.30.10">
    <property type="entry name" value="Glutaredoxin"/>
    <property type="match status" value="1"/>
</dbReference>
<dbReference type="RefSeq" id="XP_028535956.1">
    <property type="nucleotide sequence ID" value="XM_028678851.1"/>
</dbReference>
<dbReference type="OrthoDB" id="376462at2759"/>
<feature type="compositionally biased region" description="Polar residues" evidence="1">
    <location>
        <begin position="377"/>
        <end position="388"/>
    </location>
</feature>
<keyword evidence="2" id="KW-0732">Signal</keyword>
<dbReference type="EMBL" id="LN835308">
    <property type="protein sequence ID" value="CRH03950.1"/>
    <property type="molecule type" value="Genomic_DNA"/>
</dbReference>
<dbReference type="KEGG" id="prel:PRELSG_1331800"/>
<feature type="region of interest" description="Disordered" evidence="1">
    <location>
        <begin position="368"/>
        <end position="404"/>
    </location>
</feature>
<gene>
    <name evidence="4" type="ORF">PRELSG_1331800</name>
</gene>
<sequence>MMIIFLFFIFQFFTICIKNVNSVYHKRAFPINNINVPINYQYNNYRKFAYIDLKKKKIEEKKKNGVDNNVTIKKCPLRNITLKNFVSVTGISIPLFLGSLMIYSKMKNDKKNLNEAEKNFGKYLYKHENDQLIRNYVEEDKPLNIYNKFNNIYNNFITYLNFYMNIKKVNTKDNLKNYTILFFHSYNVDKFLRSKNIKTYVDRLKDIYKEINKNGDVNIVYIPLDNKILFNIKHFNNMNWYSVLFNDKKLILKLIKKYNIMNIPTMVLLDKNMNIINDNINYLLLYESKDFPYKDVTNFTYIKYLFDKNNNKFSLKELDSDYLFFYFNNDKENKEDIQSLLKIKKKLSEKNIKFDIVFIKDMERKKEDKNNNNVNKSIDTSNKKINVQENTNENDKKKIEDNDDDNSLSTINLNDTGSNYVNEKNNYIDDIYYLGSLENNIIYKLLLYDIFDITFKPVGILVNKKGKILNKYINISKKDNEIASFILNNNKSLNEQINEKNYMFKYENINNLSNLNVFAPIFILFSDKLDFDLLDQYNILIEEYNKNRKGKKINFYFLYNENKKYEALKKLCSVYDTTEMVILDLFNQKLFKENANNFNILQERDGKRLISKEDFFNFINKYYDDDLYSSTINLSKEV</sequence>
<dbReference type="SUPFAM" id="SSF52833">
    <property type="entry name" value="Thioredoxin-like"/>
    <property type="match status" value="1"/>
</dbReference>
<dbReference type="Proteomes" id="UP000220158">
    <property type="component" value="Chromosome 13"/>
</dbReference>
<dbReference type="GO" id="GO:0030178">
    <property type="term" value="P:negative regulation of Wnt signaling pathway"/>
    <property type="evidence" value="ECO:0007669"/>
    <property type="project" value="TreeGrafter"/>
</dbReference>
<dbReference type="Pfam" id="PF13905">
    <property type="entry name" value="Thioredoxin_8"/>
    <property type="match status" value="1"/>
</dbReference>
<protein>
    <submittedName>
        <fullName evidence="4">Thioredoxin-like protein, putative</fullName>
    </submittedName>
</protein>
<dbReference type="GO" id="GO:0004791">
    <property type="term" value="F:thioredoxin-disulfide reductase (NADPH) activity"/>
    <property type="evidence" value="ECO:0007669"/>
    <property type="project" value="TreeGrafter"/>
</dbReference>
<dbReference type="AlphaFoldDB" id="A0A1J1HEI0"/>
<keyword evidence="5" id="KW-1185">Reference proteome</keyword>
<evidence type="ECO:0000313" key="4">
    <source>
        <dbReference type="EMBL" id="CRH03950.1"/>
    </source>
</evidence>